<dbReference type="AlphaFoldDB" id="A0AB38TXU0"/>
<name>A0AB38TXU0_BURGA</name>
<dbReference type="EMBL" id="CP104215">
    <property type="protein sequence ID" value="UWX72867.1"/>
    <property type="molecule type" value="Genomic_DNA"/>
</dbReference>
<protein>
    <submittedName>
        <fullName evidence="1">Uncharacterized protein</fullName>
    </submittedName>
</protein>
<sequence>MVVDRFLAGGIERVLGTQPSGRRRVDPAGEGRRPLRDRQRIVVDDVVDIRFSGDRGNRRREHLILVLTDGSGAFADFTGRILPKPARRGLDAGHESRAWRSRRISSANHSVLLEMNSVEFADFISIKSNFSLFGQNDRSRRHPLPVWRSAKGADR</sequence>
<reference evidence="1" key="1">
    <citation type="submission" date="2022-09" db="EMBL/GenBank/DDBJ databases">
        <title>Genomic of Burkholderia gladioli.</title>
        <authorList>
            <person name="Wu H."/>
        </authorList>
    </citation>
    <scope>NUCLEOTIDE SEQUENCE</scope>
    <source>
        <strain evidence="1">ZN-S4</strain>
    </source>
</reference>
<dbReference type="RefSeq" id="WP_260531631.1">
    <property type="nucleotide sequence ID" value="NZ_CP104215.1"/>
</dbReference>
<organism evidence="1 2">
    <name type="scientific">Burkholderia gladioli</name>
    <name type="common">Pseudomonas marginata</name>
    <name type="synonym">Phytomonas marginata</name>
    <dbReference type="NCBI Taxonomy" id="28095"/>
    <lineage>
        <taxon>Bacteria</taxon>
        <taxon>Pseudomonadati</taxon>
        <taxon>Pseudomonadota</taxon>
        <taxon>Betaproteobacteria</taxon>
        <taxon>Burkholderiales</taxon>
        <taxon>Burkholderiaceae</taxon>
        <taxon>Burkholderia</taxon>
    </lineage>
</organism>
<gene>
    <name evidence="1" type="ORF">NYZ96_31140</name>
</gene>
<proteinExistence type="predicted"/>
<evidence type="ECO:0000313" key="1">
    <source>
        <dbReference type="EMBL" id="UWX72867.1"/>
    </source>
</evidence>
<dbReference type="Proteomes" id="UP001059745">
    <property type="component" value="Chromosome 2"/>
</dbReference>
<evidence type="ECO:0000313" key="2">
    <source>
        <dbReference type="Proteomes" id="UP001059745"/>
    </source>
</evidence>
<accession>A0AB38TXU0</accession>